<comment type="caution">
    <text evidence="2">The sequence shown here is derived from an EMBL/GenBank/DDBJ whole genome shotgun (WGS) entry which is preliminary data.</text>
</comment>
<feature type="domain" description="DUF4062" evidence="1">
    <location>
        <begin position="10"/>
        <end position="95"/>
    </location>
</feature>
<dbReference type="RefSeq" id="WP_176267620.1">
    <property type="nucleotide sequence ID" value="NZ_JABWGV010000003.1"/>
</dbReference>
<keyword evidence="3" id="KW-1185">Reference proteome</keyword>
<reference evidence="2 3" key="1">
    <citation type="submission" date="2020-06" db="EMBL/GenBank/DDBJ databases">
        <title>Altererythrobacter sp. HHU K3-1.</title>
        <authorList>
            <person name="Zhang D."/>
            <person name="Xue H."/>
        </authorList>
    </citation>
    <scope>NUCLEOTIDE SEQUENCE [LARGE SCALE GENOMIC DNA]</scope>
    <source>
        <strain evidence="2 3">HHU K3-1</strain>
    </source>
</reference>
<proteinExistence type="predicted"/>
<dbReference type="AlphaFoldDB" id="A0A850H474"/>
<gene>
    <name evidence="2" type="ORF">HUV48_09900</name>
</gene>
<dbReference type="Pfam" id="PF13271">
    <property type="entry name" value="DUF4062"/>
    <property type="match status" value="1"/>
</dbReference>
<dbReference type="EMBL" id="JABWGV010000003">
    <property type="protein sequence ID" value="NVD45327.1"/>
    <property type="molecule type" value="Genomic_DNA"/>
</dbReference>
<organism evidence="2 3">
    <name type="scientific">Qipengyuania atrilutea</name>
    <dbReference type="NCBI Taxonomy" id="2744473"/>
    <lineage>
        <taxon>Bacteria</taxon>
        <taxon>Pseudomonadati</taxon>
        <taxon>Pseudomonadota</taxon>
        <taxon>Alphaproteobacteria</taxon>
        <taxon>Sphingomonadales</taxon>
        <taxon>Erythrobacteraceae</taxon>
        <taxon>Qipengyuania</taxon>
    </lineage>
</organism>
<evidence type="ECO:0000259" key="1">
    <source>
        <dbReference type="Pfam" id="PF13271"/>
    </source>
</evidence>
<dbReference type="Proteomes" id="UP000561438">
    <property type="component" value="Unassembled WGS sequence"/>
</dbReference>
<evidence type="ECO:0000313" key="3">
    <source>
        <dbReference type="Proteomes" id="UP000561438"/>
    </source>
</evidence>
<accession>A0A850H474</accession>
<evidence type="ECO:0000313" key="2">
    <source>
        <dbReference type="EMBL" id="NVD45327.1"/>
    </source>
</evidence>
<protein>
    <submittedName>
        <fullName evidence="2">DUF4062 domain-containing protein</fullName>
    </submittedName>
</protein>
<dbReference type="InterPro" id="IPR025139">
    <property type="entry name" value="DUF4062"/>
</dbReference>
<sequence length="422" mass="46524">MSIAPDRPTIFLSSTVHDFSDLRSALKDYLEARGCRVLASEFTDFTRPLDKHSYDACLETIEQADLFVLFIGRRVGGWFDEPAKISITREEYRHAYKLAERSKIKILCFVRSEVFDHRQSVRDLEKALKADPALSVEQRHRLANHPTMAMDNAEAIISFIDEVTRNGETIAASKGLATAPIANWISPFTTFTQVRQAVDPLIAHGLTVSQAAGRKALEVQVVQLLQGVAPLINGSAMNPVNTVLKIRRELDIKAEQLTATIKVPEKLWSQLVFAATLATDGGVDPSPLLGALGSDLLLQYDPASGSYHQTEEYRLLARVVDQARKLARSAGMDGAELFKHGRAAEPDGTRHVPAHMLISWIDRMLRWVDLIGSARALAASLGGQPLELPPAVPQSPIIDQEQQLQAEAPTEEQIRAFVAGQQ</sequence>
<name>A0A850H474_9SPHN</name>